<evidence type="ECO:0000256" key="1">
    <source>
        <dbReference type="ARBA" id="ARBA00010936"/>
    </source>
</evidence>
<dbReference type="KEGG" id="mfc:BRM9_1486"/>
<dbReference type="SMART" id="SM01133">
    <property type="entry name" value="DeoC"/>
    <property type="match status" value="1"/>
</dbReference>
<dbReference type="EMBL" id="CP006933">
    <property type="protein sequence ID" value="AIS32300.1"/>
    <property type="molecule type" value="Genomic_DNA"/>
</dbReference>
<dbReference type="SUPFAM" id="SSF51569">
    <property type="entry name" value="Aldolase"/>
    <property type="match status" value="1"/>
</dbReference>
<sequence>MISIEELAGMIDHTNVQRDATEAEIELLCQEADYYDFSCACVTPTQASLASELLEMSDTGVCVVIGFPFGVQTPHAKAFEAEEAVANGASELDMVLNIGALKSGQYPLVQADIAAVVGAARGHVVKVILETGLLTRDEKITACQLAREAGAHYVKTSTGFGVSGATVEDVKLMREAVGMEMGVKAAGGIRDLETALAMIDAGASKIGTSTGVQIMEELLKQGKSEEDVLGPL</sequence>
<dbReference type="NCBIfam" id="TIGR00126">
    <property type="entry name" value="deoC"/>
    <property type="match status" value="1"/>
</dbReference>
<feature type="active site" description="Proton donor/acceptor" evidence="6">
    <location>
        <position position="93"/>
    </location>
</feature>
<dbReference type="GO" id="GO:0006018">
    <property type="term" value="P:2-deoxyribose 1-phosphate catabolic process"/>
    <property type="evidence" value="ECO:0007669"/>
    <property type="project" value="UniProtKB-UniRule"/>
</dbReference>
<dbReference type="InterPro" id="IPR013785">
    <property type="entry name" value="Aldolase_TIM"/>
</dbReference>
<feature type="active site" description="Proton donor/acceptor" evidence="6">
    <location>
        <position position="184"/>
    </location>
</feature>
<dbReference type="OrthoDB" id="31145at2157"/>
<dbReference type="InterPro" id="IPR011343">
    <property type="entry name" value="DeoC"/>
</dbReference>
<dbReference type="PANTHER" id="PTHR10889">
    <property type="entry name" value="DEOXYRIBOSE-PHOSPHATE ALDOLASE"/>
    <property type="match status" value="1"/>
</dbReference>
<dbReference type="GO" id="GO:0016052">
    <property type="term" value="P:carbohydrate catabolic process"/>
    <property type="evidence" value="ECO:0007669"/>
    <property type="project" value="TreeGrafter"/>
</dbReference>
<comment type="function">
    <text evidence="6">Catalyzes a reversible aldol reaction between acetaldehyde and D-glyceraldehyde 3-phosphate to generate 2-deoxy-D-ribose 5-phosphate.</text>
</comment>
<comment type="catalytic activity">
    <reaction evidence="5 6">
        <text>2-deoxy-D-ribose 5-phosphate = D-glyceraldehyde 3-phosphate + acetaldehyde</text>
        <dbReference type="Rhea" id="RHEA:12821"/>
        <dbReference type="ChEBI" id="CHEBI:15343"/>
        <dbReference type="ChEBI" id="CHEBI:59776"/>
        <dbReference type="ChEBI" id="CHEBI:62877"/>
        <dbReference type="EC" id="4.1.2.4"/>
    </reaction>
</comment>
<dbReference type="Gene3D" id="3.20.20.70">
    <property type="entry name" value="Aldolase class I"/>
    <property type="match status" value="1"/>
</dbReference>
<accession>A0A089ZGN3</accession>
<dbReference type="AlphaFoldDB" id="A0A089ZGN3"/>
<dbReference type="PIRSF" id="PIRSF001357">
    <property type="entry name" value="DeoC"/>
    <property type="match status" value="1"/>
</dbReference>
<reference evidence="7 8" key="1">
    <citation type="submission" date="2013-12" db="EMBL/GenBank/DDBJ databases">
        <title>The complete genome sequence of Methanobacterium sp. BRM9.</title>
        <authorList>
            <consortium name="Pastoral Greenhouse Gas Research Consortium"/>
            <person name="Kelly W.J."/>
            <person name="Leahy S.C."/>
            <person name="Perry R."/>
            <person name="Li D."/>
            <person name="Altermann E."/>
            <person name="Lambie S.C."/>
            <person name="Attwood G.T."/>
        </authorList>
    </citation>
    <scope>NUCLEOTIDE SEQUENCE [LARGE SCALE GENOMIC DNA]</scope>
    <source>
        <strain evidence="7 8">BRM9</strain>
    </source>
</reference>
<proteinExistence type="inferred from homology"/>
<keyword evidence="2 6" id="KW-0963">Cytoplasm</keyword>
<dbReference type="EC" id="4.1.2.4" evidence="6"/>
<gene>
    <name evidence="6 7" type="primary">deoC</name>
    <name evidence="7" type="ORF">BRM9_1486</name>
</gene>
<evidence type="ECO:0000256" key="2">
    <source>
        <dbReference type="ARBA" id="ARBA00022490"/>
    </source>
</evidence>
<comment type="subcellular location">
    <subcellularLocation>
        <location evidence="6">Cytoplasm</location>
    </subcellularLocation>
</comment>
<keyword evidence="3 6" id="KW-0456">Lyase</keyword>
<dbReference type="GO" id="GO:0009264">
    <property type="term" value="P:deoxyribonucleotide catabolic process"/>
    <property type="evidence" value="ECO:0007669"/>
    <property type="project" value="UniProtKB-UniRule"/>
</dbReference>
<organism evidence="7 8">
    <name type="scientific">Methanobacterium formicicum</name>
    <dbReference type="NCBI Taxonomy" id="2162"/>
    <lineage>
        <taxon>Archaea</taxon>
        <taxon>Methanobacteriati</taxon>
        <taxon>Methanobacteriota</taxon>
        <taxon>Methanomada group</taxon>
        <taxon>Methanobacteria</taxon>
        <taxon>Methanobacteriales</taxon>
        <taxon>Methanobacteriaceae</taxon>
        <taxon>Methanobacterium</taxon>
    </lineage>
</organism>
<evidence type="ECO:0000313" key="7">
    <source>
        <dbReference type="EMBL" id="AIS32300.1"/>
    </source>
</evidence>
<dbReference type="Proteomes" id="UP000029661">
    <property type="component" value="Chromosome"/>
</dbReference>
<dbReference type="GeneID" id="24792650"/>
<evidence type="ECO:0000256" key="5">
    <source>
        <dbReference type="ARBA" id="ARBA00048791"/>
    </source>
</evidence>
<dbReference type="PANTHER" id="PTHR10889:SF1">
    <property type="entry name" value="DEOXYRIBOSE-PHOSPHATE ALDOLASE"/>
    <property type="match status" value="1"/>
</dbReference>
<evidence type="ECO:0000256" key="6">
    <source>
        <dbReference type="HAMAP-Rule" id="MF_00114"/>
    </source>
</evidence>
<dbReference type="InterPro" id="IPR002915">
    <property type="entry name" value="DeoC/FbaB/LacD_aldolase"/>
</dbReference>
<name>A0A089ZGN3_METFO</name>
<dbReference type="GO" id="GO:0004139">
    <property type="term" value="F:deoxyribose-phosphate aldolase activity"/>
    <property type="evidence" value="ECO:0007669"/>
    <property type="project" value="UniProtKB-UniRule"/>
</dbReference>
<protein>
    <recommendedName>
        <fullName evidence="6">Deoxyribose-phosphate aldolase</fullName>
        <shortName evidence="6">DERA</shortName>
        <ecNumber evidence="6">4.1.2.4</ecNumber>
    </recommendedName>
    <alternativeName>
        <fullName evidence="6">2-deoxy-D-ribose 5-phosphate aldolase</fullName>
    </alternativeName>
    <alternativeName>
        <fullName evidence="6">Phosphodeoxyriboaldolase</fullName>
        <shortName evidence="6">Deoxyriboaldolase</shortName>
    </alternativeName>
</protein>
<comment type="pathway">
    <text evidence="6">Carbohydrate degradation; 2-deoxy-D-ribose 1-phosphate degradation; D-glyceraldehyde 3-phosphate and acetaldehyde from 2-deoxy-alpha-D-ribose 1-phosphate: step 2/2.</text>
</comment>
<feature type="active site" description="Schiff-base intermediate with acetaldehyde" evidence="6">
    <location>
        <position position="155"/>
    </location>
</feature>
<dbReference type="Pfam" id="PF01791">
    <property type="entry name" value="DeoC"/>
    <property type="match status" value="1"/>
</dbReference>
<dbReference type="UniPathway" id="UPA00002">
    <property type="reaction ID" value="UER00468"/>
</dbReference>
<comment type="similarity">
    <text evidence="1 6">Belongs to the DeoC/FbaB aldolase family. DeoC type 1 subfamily.</text>
</comment>
<dbReference type="GO" id="GO:0005737">
    <property type="term" value="C:cytoplasm"/>
    <property type="evidence" value="ECO:0007669"/>
    <property type="project" value="UniProtKB-SubCell"/>
</dbReference>
<keyword evidence="4 6" id="KW-0704">Schiff base</keyword>
<evidence type="ECO:0000256" key="3">
    <source>
        <dbReference type="ARBA" id="ARBA00023239"/>
    </source>
</evidence>
<dbReference type="STRING" id="2162.BRM9_1486"/>
<evidence type="ECO:0000256" key="4">
    <source>
        <dbReference type="ARBA" id="ARBA00023270"/>
    </source>
</evidence>
<dbReference type="FunFam" id="3.20.20.70:FF:000044">
    <property type="entry name" value="Deoxyribose-phosphate aldolase"/>
    <property type="match status" value="1"/>
</dbReference>
<evidence type="ECO:0000313" key="8">
    <source>
        <dbReference type="Proteomes" id="UP000029661"/>
    </source>
</evidence>
<dbReference type="RefSeq" id="WP_048085307.1">
    <property type="nucleotide sequence ID" value="NZ_CP006933.1"/>
</dbReference>
<dbReference type="CDD" id="cd00959">
    <property type="entry name" value="DeoC"/>
    <property type="match status" value="1"/>
</dbReference>
<dbReference type="HAMAP" id="MF_00114">
    <property type="entry name" value="DeoC_type1"/>
    <property type="match status" value="1"/>
</dbReference>
<dbReference type="InterPro" id="IPR028581">
    <property type="entry name" value="DeoC_typeI"/>
</dbReference>